<evidence type="ECO:0000313" key="1">
    <source>
        <dbReference type="EMBL" id="DAE27214.1"/>
    </source>
</evidence>
<accession>A0A8S5R721</accession>
<reference evidence="1" key="1">
    <citation type="journal article" date="2021" name="Proc. Natl. Acad. Sci. U.S.A.">
        <title>A Catalog of Tens of Thousands of Viruses from Human Metagenomes Reveals Hidden Associations with Chronic Diseases.</title>
        <authorList>
            <person name="Tisza M.J."/>
            <person name="Buck C.B."/>
        </authorList>
    </citation>
    <scope>NUCLEOTIDE SEQUENCE</scope>
    <source>
        <strain evidence="1">CtuWX8</strain>
    </source>
</reference>
<name>A0A8S5R721_9VIRU</name>
<proteinExistence type="predicted"/>
<dbReference type="EMBL" id="BK015831">
    <property type="protein sequence ID" value="DAE27214.1"/>
    <property type="molecule type" value="Genomic_DNA"/>
</dbReference>
<organism evidence="1">
    <name type="scientific">virus sp. ctuWX8</name>
    <dbReference type="NCBI Taxonomy" id="2826816"/>
    <lineage>
        <taxon>Viruses</taxon>
    </lineage>
</organism>
<sequence length="34" mass="4124">MKTNCLKCLHKICKRNIFAFINKKFYLNLRNYGS</sequence>
<protein>
    <submittedName>
        <fullName evidence="1">Uncharacterized protein</fullName>
    </submittedName>
</protein>